<feature type="region of interest" description="Disordered" evidence="1">
    <location>
        <begin position="1"/>
        <end position="20"/>
    </location>
</feature>
<proteinExistence type="predicted"/>
<dbReference type="RefSeq" id="WP_090005270.1">
    <property type="nucleotide sequence ID" value="NZ_FNET01000003.1"/>
</dbReference>
<evidence type="ECO:0008006" key="5">
    <source>
        <dbReference type="Google" id="ProtNLM"/>
    </source>
</evidence>
<feature type="transmembrane region" description="Helical" evidence="2">
    <location>
        <begin position="26"/>
        <end position="46"/>
    </location>
</feature>
<evidence type="ECO:0000256" key="2">
    <source>
        <dbReference type="SAM" id="Phobius"/>
    </source>
</evidence>
<keyword evidence="2" id="KW-0812">Transmembrane</keyword>
<organism evidence="3 4">
    <name type="scientific">Lentzea albidocapillata subsp. violacea</name>
    <dbReference type="NCBI Taxonomy" id="128104"/>
    <lineage>
        <taxon>Bacteria</taxon>
        <taxon>Bacillati</taxon>
        <taxon>Actinomycetota</taxon>
        <taxon>Actinomycetes</taxon>
        <taxon>Pseudonocardiales</taxon>
        <taxon>Pseudonocardiaceae</taxon>
        <taxon>Lentzea</taxon>
    </lineage>
</organism>
<sequence>MKKDGPLPNPDDENYKAQDEPDGNDAIAAIAILVGLVLAFVCIPLFQKSVKIAFDLGTPGTYVVVGVPDCTGFRCYTRTGTFTSDDGKVTRSGVHVRNGLRRGLKQGDRVRAFDIGTADEVFTNEGQNGYPSALPIIFGPAGLLGIGLGLQHFWATRKRRGQSE</sequence>
<protein>
    <recommendedName>
        <fullName evidence="5">DUF3592 domain-containing protein</fullName>
    </recommendedName>
</protein>
<reference evidence="4" key="1">
    <citation type="submission" date="2016-10" db="EMBL/GenBank/DDBJ databases">
        <authorList>
            <person name="Varghese N."/>
            <person name="Submissions S."/>
        </authorList>
    </citation>
    <scope>NUCLEOTIDE SEQUENCE [LARGE SCALE GENOMIC DNA]</scope>
    <source>
        <strain evidence="4">DSM 44796</strain>
    </source>
</reference>
<accession>A0A1G8WB25</accession>
<evidence type="ECO:0000256" key="1">
    <source>
        <dbReference type="SAM" id="MobiDB-lite"/>
    </source>
</evidence>
<keyword evidence="2" id="KW-1133">Transmembrane helix</keyword>
<dbReference type="EMBL" id="FNET01000003">
    <property type="protein sequence ID" value="SDJ75297.1"/>
    <property type="molecule type" value="Genomic_DNA"/>
</dbReference>
<evidence type="ECO:0000313" key="3">
    <source>
        <dbReference type="EMBL" id="SDJ75297.1"/>
    </source>
</evidence>
<evidence type="ECO:0000313" key="4">
    <source>
        <dbReference type="Proteomes" id="UP000199682"/>
    </source>
</evidence>
<name>A0A1G8WB25_9PSEU</name>
<gene>
    <name evidence="3" type="ORF">SAMN04488074_103125</name>
</gene>
<keyword evidence="2" id="KW-0472">Membrane</keyword>
<dbReference type="AlphaFoldDB" id="A0A1G8WB25"/>
<dbReference type="Proteomes" id="UP000199682">
    <property type="component" value="Unassembled WGS sequence"/>
</dbReference>